<feature type="compositionally biased region" description="Low complexity" evidence="1">
    <location>
        <begin position="36"/>
        <end position="50"/>
    </location>
</feature>
<evidence type="ECO:0000313" key="3">
    <source>
        <dbReference type="EMBL" id="PRX99968.1"/>
    </source>
</evidence>
<evidence type="ECO:0000256" key="2">
    <source>
        <dbReference type="SAM" id="Phobius"/>
    </source>
</evidence>
<evidence type="ECO:0008006" key="5">
    <source>
        <dbReference type="Google" id="ProtNLM"/>
    </source>
</evidence>
<reference evidence="3 4" key="1">
    <citation type="submission" date="2018-03" db="EMBL/GenBank/DDBJ databases">
        <title>Genomic Encyclopedia of Archaeal and Bacterial Type Strains, Phase II (KMG-II): from individual species to whole genera.</title>
        <authorList>
            <person name="Goeker M."/>
        </authorList>
    </citation>
    <scope>NUCLEOTIDE SEQUENCE [LARGE SCALE GENOMIC DNA]</scope>
    <source>
        <strain evidence="3 4">DSM 45601</strain>
    </source>
</reference>
<dbReference type="Proteomes" id="UP000237846">
    <property type="component" value="Unassembled WGS sequence"/>
</dbReference>
<dbReference type="AlphaFoldDB" id="A0A2T0Q850"/>
<dbReference type="EMBL" id="PVZC01000003">
    <property type="protein sequence ID" value="PRX99968.1"/>
    <property type="molecule type" value="Genomic_DNA"/>
</dbReference>
<dbReference type="NCBIfam" id="NF038083">
    <property type="entry name" value="CU044_5270_fam"/>
    <property type="match status" value="1"/>
</dbReference>
<feature type="transmembrane region" description="Helical" evidence="2">
    <location>
        <begin position="62"/>
        <end position="83"/>
    </location>
</feature>
<evidence type="ECO:0000256" key="1">
    <source>
        <dbReference type="SAM" id="MobiDB-lite"/>
    </source>
</evidence>
<comment type="caution">
    <text evidence="3">The sequence shown here is derived from an EMBL/GenBank/DDBJ whole genome shotgun (WGS) entry which is preliminary data.</text>
</comment>
<accession>A0A2T0Q850</accession>
<feature type="compositionally biased region" description="Basic and acidic residues" evidence="1">
    <location>
        <begin position="17"/>
        <end position="35"/>
    </location>
</feature>
<keyword evidence="4" id="KW-1185">Reference proteome</keyword>
<name>A0A2T0Q850_9ACTN</name>
<organism evidence="3 4">
    <name type="scientific">Allonocardiopsis opalescens</name>
    <dbReference type="NCBI Taxonomy" id="1144618"/>
    <lineage>
        <taxon>Bacteria</taxon>
        <taxon>Bacillati</taxon>
        <taxon>Actinomycetota</taxon>
        <taxon>Actinomycetes</taxon>
        <taxon>Streptosporangiales</taxon>
        <taxon>Allonocardiopsis</taxon>
    </lineage>
</organism>
<protein>
    <recommendedName>
        <fullName evidence="5">CU044_5270 family protein</fullName>
    </recommendedName>
</protein>
<keyword evidence="2" id="KW-1133">Transmembrane helix</keyword>
<proteinExistence type="predicted"/>
<dbReference type="InterPro" id="IPR047789">
    <property type="entry name" value="CU044_5270-like"/>
</dbReference>
<keyword evidence="2" id="KW-0472">Membrane</keyword>
<keyword evidence="2" id="KW-0812">Transmembrane</keyword>
<gene>
    <name evidence="3" type="ORF">CLV72_103579</name>
</gene>
<evidence type="ECO:0000313" key="4">
    <source>
        <dbReference type="Proteomes" id="UP000237846"/>
    </source>
</evidence>
<feature type="region of interest" description="Disordered" evidence="1">
    <location>
        <begin position="1"/>
        <end position="54"/>
    </location>
</feature>
<sequence>MARRVDPMKTLSALRPKALDERAEEAHSRDRERGIARALAGPRQRAGAAAPRRRMATTGWRTGLLGGLAGAAVLAVAAVVVTAEGAEPAATVPPVPEESGPAYADASEFMLASADRLSVPEPTEGDFWHLRTRSSSPTFAVDSEVDIAASVEYSTESWTELGGEYRILNNLNLDAEVSFASEEDRRAWEEAGSPELSYTEPASTYYEGVGQHVSSPISYTDDELRELPGTAEELRAELERKWDGVGEDDYLEGRPDFTSFVQTLADRLLVGPVAPDTRAAAYQVIAELPNVRLLGEVTDQLGREGVGVAIGEADDEVAFTSDGGPYEQRWVFDEETGLLLASELRTFDDSGEVRAVPGSWTAYEAIAVTEEMGEPVVEPVRQ</sequence>
<dbReference type="OrthoDB" id="3538210at2"/>
<dbReference type="RefSeq" id="WP_146159444.1">
    <property type="nucleotide sequence ID" value="NZ_PVZC01000003.1"/>
</dbReference>